<dbReference type="InterPro" id="IPR036866">
    <property type="entry name" value="RibonucZ/Hydroxyglut_hydro"/>
</dbReference>
<dbReference type="Proteomes" id="UP000011201">
    <property type="component" value="Unassembled WGS sequence"/>
</dbReference>
<dbReference type="InterPro" id="IPR051285">
    <property type="entry name" value="NADH_oxidoreductase_modular"/>
</dbReference>
<evidence type="ECO:0000256" key="3">
    <source>
        <dbReference type="ARBA" id="ARBA00007121"/>
    </source>
</evidence>
<dbReference type="PANTHER" id="PTHR32145">
    <property type="entry name" value="DIFLAVIN FLAVOPROTEIN A 2-RELATED"/>
    <property type="match status" value="1"/>
</dbReference>
<dbReference type="Gene3D" id="2.30.110.10">
    <property type="entry name" value="Electron Transport, Fmn-binding Protein, Chain A"/>
    <property type="match status" value="1"/>
</dbReference>
<dbReference type="PATRIC" id="fig|927668.3.peg.3709"/>
<dbReference type="Pfam" id="PF01613">
    <property type="entry name" value="Flavin_Reduct"/>
    <property type="match status" value="1"/>
</dbReference>
<evidence type="ECO:0000256" key="6">
    <source>
        <dbReference type="ARBA" id="ARBA00022982"/>
    </source>
</evidence>
<evidence type="ECO:0000256" key="7">
    <source>
        <dbReference type="ARBA" id="ARBA00023004"/>
    </source>
</evidence>
<dbReference type="Gene3D" id="3.40.50.360">
    <property type="match status" value="1"/>
</dbReference>
<dbReference type="Pfam" id="PF00258">
    <property type="entry name" value="Flavodoxin_1"/>
    <property type="match status" value="1"/>
</dbReference>
<keyword evidence="6" id="KW-0249">Electron transport</keyword>
<dbReference type="InterPro" id="IPR002563">
    <property type="entry name" value="Flavin_Rdtase-like_dom"/>
</dbReference>
<accession>L8MYU1</accession>
<dbReference type="Gene3D" id="3.60.15.10">
    <property type="entry name" value="Ribonuclease Z/Hydroxyacylglutathione hydrolase-like"/>
    <property type="match status" value="1"/>
</dbReference>
<dbReference type="InterPro" id="IPR008254">
    <property type="entry name" value="Flavodoxin/NO_synth"/>
</dbReference>
<dbReference type="GO" id="GO:0016646">
    <property type="term" value="F:oxidoreductase activity, acting on the CH-NH group of donors, NAD or NADP as acceptor"/>
    <property type="evidence" value="ECO:0007669"/>
    <property type="project" value="UniProtKB-ARBA"/>
</dbReference>
<dbReference type="InterPro" id="IPR045761">
    <property type="entry name" value="ODP_dom"/>
</dbReference>
<dbReference type="Pfam" id="PF19583">
    <property type="entry name" value="ODP"/>
    <property type="match status" value="1"/>
</dbReference>
<feature type="domain" description="Flavodoxin-like" evidence="9">
    <location>
        <begin position="275"/>
        <end position="410"/>
    </location>
</feature>
<dbReference type="SMART" id="SM00903">
    <property type="entry name" value="Flavin_Reduct"/>
    <property type="match status" value="1"/>
</dbReference>
<dbReference type="AlphaFoldDB" id="L8MYU1"/>
<dbReference type="SUPFAM" id="SSF52218">
    <property type="entry name" value="Flavoproteins"/>
    <property type="match status" value="1"/>
</dbReference>
<evidence type="ECO:0000313" key="11">
    <source>
        <dbReference type="Proteomes" id="UP000011201"/>
    </source>
</evidence>
<comment type="similarity">
    <text evidence="3">In the N-terminal section; belongs to the zinc metallo-hydrolase group 3 family.</text>
</comment>
<dbReference type="RefSeq" id="WP_009628281.1">
    <property type="nucleotide sequence ID" value="NZ_ALWB01000154.1"/>
</dbReference>
<evidence type="ECO:0000256" key="1">
    <source>
        <dbReference type="ARBA" id="ARBA00001962"/>
    </source>
</evidence>
<dbReference type="InterPro" id="IPR029039">
    <property type="entry name" value="Flavoprotein-like_sf"/>
</dbReference>
<dbReference type="SUPFAM" id="SSF50475">
    <property type="entry name" value="FMN-binding split barrel"/>
    <property type="match status" value="1"/>
</dbReference>
<dbReference type="GO" id="GO:0046872">
    <property type="term" value="F:metal ion binding"/>
    <property type="evidence" value="ECO:0007669"/>
    <property type="project" value="UniProtKB-KW"/>
</dbReference>
<keyword evidence="4" id="KW-0813">Transport</keyword>
<evidence type="ECO:0000256" key="4">
    <source>
        <dbReference type="ARBA" id="ARBA00022448"/>
    </source>
</evidence>
<dbReference type="PROSITE" id="PS50902">
    <property type="entry name" value="FLAVODOXIN_LIKE"/>
    <property type="match status" value="1"/>
</dbReference>
<name>L8MYU1_9CYAN</name>
<dbReference type="PANTHER" id="PTHR32145:SF11">
    <property type="entry name" value="DIFLAVIN FLAVOPROTEIN A 2-RELATED"/>
    <property type="match status" value="1"/>
</dbReference>
<keyword evidence="5" id="KW-0479">Metal-binding</keyword>
<protein>
    <submittedName>
        <fullName evidence="10">Flavin reductase domain protein FMN-binding</fullName>
    </submittedName>
</protein>
<keyword evidence="7" id="KW-0408">Iron</keyword>
<gene>
    <name evidence="10" type="ORF">Pse7429DRAFT_3132</name>
</gene>
<comment type="cofactor">
    <cofactor evidence="1">
        <name>Fe cation</name>
        <dbReference type="ChEBI" id="CHEBI:24875"/>
    </cofactor>
</comment>
<comment type="similarity">
    <text evidence="2">In the C-terminal section; belongs to the flavodoxin reductase family.</text>
</comment>
<keyword evidence="11" id="KW-1185">Reference proteome</keyword>
<sequence length="582" mass="64521">MVAITEMPSVEKIAEKAIERRLTIQVAEIAADTTTIRSLDWDRDRFDIEFGLQNGTTYNSYIIRGEKLALVDTSHAKFRELYLNTLQELVDPAQIEYLVISHTEPDHSGLVREILALAPNVTVVGTKVALQFLNDLVHHPFKQKIVKNGDQIDLGKGHVLQFVNAPNLHWPDTMMTFDLGTSTLYTCDIFGMHYCSEATYDDDLQKITPDYRFYYECLMAPNARSVISAMKRMDELPQAEIVANGHGPLLRYNVKELTENYRQWSQAQTKGETNVVVCYVSDYGYCDRLSQAIARGVAKTGVAVEMADLKAIDLQELRELVGHASGLVVCTPPTANSHVETAIGAILAAASEKQVIGLYEPHGDRDSSIDLLNNRFKDLGVITAFPAIRVRENPDETTYQTCDEAGTDLGQLLTREKNIKQLKAIDADLDKALGRLAGGLYIISAAKGGARSAMLASWVAQASFKPLGFTVAVAKDRAIESFMQVGDRFVLNVLEDGNYSKLMQHFLKRFAPGADRFEGVKTQISSSGAPILTDALAFIECEVLSRMECSDHWVIYAIAEEGRVSKPDALTAAHHRKIGNHY</sequence>
<dbReference type="EMBL" id="ALWB01000154">
    <property type="protein sequence ID" value="ELS31625.1"/>
    <property type="molecule type" value="Genomic_DNA"/>
</dbReference>
<comment type="caution">
    <text evidence="10">The sequence shown here is derived from an EMBL/GenBank/DDBJ whole genome shotgun (WGS) entry which is preliminary data.</text>
</comment>
<comment type="function">
    <text evidence="8">Mediates electron transfer from NADH to oxygen, reducing it to water. This modular protein has 3 redox cofactors, in other organisms the same activity requires 2 or 3 proteins.</text>
</comment>
<evidence type="ECO:0000256" key="5">
    <source>
        <dbReference type="ARBA" id="ARBA00022723"/>
    </source>
</evidence>
<evidence type="ECO:0000313" key="10">
    <source>
        <dbReference type="EMBL" id="ELS31625.1"/>
    </source>
</evidence>
<evidence type="ECO:0000256" key="8">
    <source>
        <dbReference type="ARBA" id="ARBA00025633"/>
    </source>
</evidence>
<dbReference type="SMART" id="SM00849">
    <property type="entry name" value="Lactamase_B"/>
    <property type="match status" value="1"/>
</dbReference>
<dbReference type="SUPFAM" id="SSF56281">
    <property type="entry name" value="Metallo-hydrolase/oxidoreductase"/>
    <property type="match status" value="1"/>
</dbReference>
<dbReference type="InterPro" id="IPR001279">
    <property type="entry name" value="Metallo-B-lactamas"/>
</dbReference>
<dbReference type="GO" id="GO:0010181">
    <property type="term" value="F:FMN binding"/>
    <property type="evidence" value="ECO:0007669"/>
    <property type="project" value="InterPro"/>
</dbReference>
<evidence type="ECO:0000256" key="2">
    <source>
        <dbReference type="ARBA" id="ARBA00006098"/>
    </source>
</evidence>
<dbReference type="InterPro" id="IPR012349">
    <property type="entry name" value="Split_barrel_FMN-bd"/>
</dbReference>
<reference evidence="10 11" key="1">
    <citation type="journal article" date="2013" name="Proc. Natl. Acad. Sci. U.S.A.">
        <title>Improving the coverage of the cyanobacterial phylum using diversity-driven genome sequencing.</title>
        <authorList>
            <person name="Shih P.M."/>
            <person name="Wu D."/>
            <person name="Latifi A."/>
            <person name="Axen S.D."/>
            <person name="Fewer D.P."/>
            <person name="Talla E."/>
            <person name="Calteau A."/>
            <person name="Cai F."/>
            <person name="Tandeau de Marsac N."/>
            <person name="Rippka R."/>
            <person name="Herdman M."/>
            <person name="Sivonen K."/>
            <person name="Coursin T."/>
            <person name="Laurent T."/>
            <person name="Goodwin L."/>
            <person name="Nolan M."/>
            <person name="Davenport K.W."/>
            <person name="Han C.S."/>
            <person name="Rubin E.M."/>
            <person name="Eisen J.A."/>
            <person name="Woyke T."/>
            <person name="Gugger M."/>
            <person name="Kerfeld C.A."/>
        </authorList>
    </citation>
    <scope>NUCLEOTIDE SEQUENCE [LARGE SCALE GENOMIC DNA]</scope>
    <source>
        <strain evidence="10 11">PCC 7429</strain>
    </source>
</reference>
<proteinExistence type="inferred from homology"/>
<evidence type="ECO:0000259" key="9">
    <source>
        <dbReference type="PROSITE" id="PS50902"/>
    </source>
</evidence>
<dbReference type="CDD" id="cd07709">
    <property type="entry name" value="flavodiiron_proteins_MBL-fold"/>
    <property type="match status" value="1"/>
</dbReference>
<organism evidence="10 11">
    <name type="scientific">Pseudanabaena biceps PCC 7429</name>
    <dbReference type="NCBI Taxonomy" id="927668"/>
    <lineage>
        <taxon>Bacteria</taxon>
        <taxon>Bacillati</taxon>
        <taxon>Cyanobacteriota</taxon>
        <taxon>Cyanophyceae</taxon>
        <taxon>Pseudanabaenales</taxon>
        <taxon>Pseudanabaenaceae</taxon>
        <taxon>Pseudanabaena</taxon>
    </lineage>
</organism>